<proteinExistence type="predicted"/>
<evidence type="ECO:0000313" key="1">
    <source>
        <dbReference type="EMBL" id="CAG8802917.1"/>
    </source>
</evidence>
<dbReference type="EMBL" id="CAJVPZ010074241">
    <property type="protein sequence ID" value="CAG8802917.1"/>
    <property type="molecule type" value="Genomic_DNA"/>
</dbReference>
<name>A0A9N9P9E1_9GLOM</name>
<accession>A0A9N9P9E1</accession>
<dbReference type="AlphaFoldDB" id="A0A9N9P9E1"/>
<comment type="caution">
    <text evidence="1">The sequence shown here is derived from an EMBL/GenBank/DDBJ whole genome shotgun (WGS) entry which is preliminary data.</text>
</comment>
<keyword evidence="2" id="KW-1185">Reference proteome</keyword>
<gene>
    <name evidence="1" type="ORF">RFULGI_LOCUS17926</name>
</gene>
<evidence type="ECO:0000313" key="2">
    <source>
        <dbReference type="Proteomes" id="UP000789396"/>
    </source>
</evidence>
<feature type="non-terminal residue" evidence="1">
    <location>
        <position position="100"/>
    </location>
</feature>
<reference evidence="1" key="1">
    <citation type="submission" date="2021-06" db="EMBL/GenBank/DDBJ databases">
        <authorList>
            <person name="Kallberg Y."/>
            <person name="Tangrot J."/>
            <person name="Rosling A."/>
        </authorList>
    </citation>
    <scope>NUCLEOTIDE SEQUENCE</scope>
    <source>
        <strain evidence="1">IN212</strain>
    </source>
</reference>
<dbReference type="Proteomes" id="UP000789396">
    <property type="component" value="Unassembled WGS sequence"/>
</dbReference>
<sequence>LIQTSSMFKFTEDIAPLDDEFSIVALSSSSQSSAFFDTTENDYIRLQHSIDYRDVKMLSEQILDGIVDDQENRELVNLNSFIPNVVNAVNKQKRIIRDKV</sequence>
<organism evidence="1 2">
    <name type="scientific">Racocetra fulgida</name>
    <dbReference type="NCBI Taxonomy" id="60492"/>
    <lineage>
        <taxon>Eukaryota</taxon>
        <taxon>Fungi</taxon>
        <taxon>Fungi incertae sedis</taxon>
        <taxon>Mucoromycota</taxon>
        <taxon>Glomeromycotina</taxon>
        <taxon>Glomeromycetes</taxon>
        <taxon>Diversisporales</taxon>
        <taxon>Gigasporaceae</taxon>
        <taxon>Racocetra</taxon>
    </lineage>
</organism>
<feature type="non-terminal residue" evidence="1">
    <location>
        <position position="1"/>
    </location>
</feature>
<protein>
    <submittedName>
        <fullName evidence="1">10808_t:CDS:1</fullName>
    </submittedName>
</protein>